<proteinExistence type="predicted"/>
<evidence type="ECO:0000313" key="2">
    <source>
        <dbReference type="EMBL" id="MET3694575.1"/>
    </source>
</evidence>
<name>A0ABV2LCW4_9HYPH</name>
<reference evidence="2 3" key="1">
    <citation type="submission" date="2024-06" db="EMBL/GenBank/DDBJ databases">
        <title>Genomic Encyclopedia of Type Strains, Phase IV (KMG-IV): sequencing the most valuable type-strain genomes for metagenomic binning, comparative biology and taxonomic classification.</title>
        <authorList>
            <person name="Goeker M."/>
        </authorList>
    </citation>
    <scope>NUCLEOTIDE SEQUENCE [LARGE SCALE GENOMIC DNA]</scope>
    <source>
        <strain evidence="2 3">DSM 21331</strain>
    </source>
</reference>
<evidence type="ECO:0000259" key="1">
    <source>
        <dbReference type="PROSITE" id="PS51750"/>
    </source>
</evidence>
<dbReference type="InterPro" id="IPR058744">
    <property type="entry name" value="BstA-like_C"/>
</dbReference>
<dbReference type="Pfam" id="PF02498">
    <property type="entry name" value="Bro-N"/>
    <property type="match status" value="1"/>
</dbReference>
<accession>A0ABV2LCW4</accession>
<dbReference type="EMBL" id="JBEPMM010000016">
    <property type="protein sequence ID" value="MET3694575.1"/>
    <property type="molecule type" value="Genomic_DNA"/>
</dbReference>
<dbReference type="InterPro" id="IPR003497">
    <property type="entry name" value="BRO_N_domain"/>
</dbReference>
<keyword evidence="3" id="KW-1185">Reference proteome</keyword>
<gene>
    <name evidence="2" type="ORF">ABID43_004137</name>
</gene>
<organism evidence="2 3">
    <name type="scientific">Methylobacterium goesingense</name>
    <dbReference type="NCBI Taxonomy" id="243690"/>
    <lineage>
        <taxon>Bacteria</taxon>
        <taxon>Pseudomonadati</taxon>
        <taxon>Pseudomonadota</taxon>
        <taxon>Alphaproteobacteria</taxon>
        <taxon>Hyphomicrobiales</taxon>
        <taxon>Methylobacteriaceae</taxon>
        <taxon>Methylobacterium</taxon>
    </lineage>
</organism>
<dbReference type="PROSITE" id="PS51750">
    <property type="entry name" value="BRO_N"/>
    <property type="match status" value="1"/>
</dbReference>
<sequence length="280" mass="31730">MQYSLQVFQTEDRNEFRAVDVNGETWFVLVDACRALEIKNPSDAANRLDADERMTLVLTEGHSGVRGGPRSMNVINESGLFSLILRSDKPEAKRLKKWVTSEVLPSIRRTGAYDPRRGTPAFIKRFNANWDRVTPGYFSVINEVAVRLHGRLEQVGHILADTAPDGREIQPDGSIGSLFSKHLQAEHPTVADNYSLYWHVARMKEVQARQYPYGMLPLFLNFVDGVWIPQHSERYLRTRDPAALPYLPFLLPPPPQAAAMRGLPVPAWAKPQPARLPRPR</sequence>
<evidence type="ECO:0000313" key="3">
    <source>
        <dbReference type="Proteomes" id="UP001549145"/>
    </source>
</evidence>
<comment type="caution">
    <text evidence="2">The sequence shown here is derived from an EMBL/GenBank/DDBJ whole genome shotgun (WGS) entry which is preliminary data.</text>
</comment>
<dbReference type="Proteomes" id="UP001549145">
    <property type="component" value="Unassembled WGS sequence"/>
</dbReference>
<protein>
    <recommendedName>
        <fullName evidence="1">Bro-N domain-containing protein</fullName>
    </recommendedName>
</protein>
<dbReference type="PANTHER" id="PTHR36180">
    <property type="entry name" value="DNA-BINDING PROTEIN-RELATED-RELATED"/>
    <property type="match status" value="1"/>
</dbReference>
<feature type="domain" description="Bro-N" evidence="1">
    <location>
        <begin position="2"/>
        <end position="111"/>
    </location>
</feature>
<dbReference type="SMART" id="SM01040">
    <property type="entry name" value="Bro-N"/>
    <property type="match status" value="1"/>
</dbReference>
<dbReference type="PANTHER" id="PTHR36180:SF2">
    <property type="entry name" value="BRO FAMILY PROTEIN"/>
    <property type="match status" value="1"/>
</dbReference>
<dbReference type="Pfam" id="PF26567">
    <property type="entry name" value="BstA_C"/>
    <property type="match status" value="1"/>
</dbReference>
<dbReference type="RefSeq" id="WP_354466020.1">
    <property type="nucleotide sequence ID" value="NZ_JBEPMM010000016.1"/>
</dbReference>